<comment type="caution">
    <text evidence="3">The sequence shown here is derived from an EMBL/GenBank/DDBJ whole genome shotgun (WGS) entry which is preliminary data.</text>
</comment>
<dbReference type="AlphaFoldDB" id="A0A8H7PG15"/>
<name>A0A8H7PG15_MORIS</name>
<evidence type="ECO:0000313" key="4">
    <source>
        <dbReference type="Proteomes" id="UP000654370"/>
    </source>
</evidence>
<sequence>MTPALLKFELLFDWTSEDEDLFSFQQAAMYPTIACTVNNHTIYRLIDRQLAIVHRISMGQVWAACGLTITEGLFLFDIRRGEYETDFEMPKFPFRDVWVSIPLARQIAEKLAIEDKLAHLLDPALDTVFSHYSFERGGLIHNWKVDTIADAEYSTRALINTPFSSPTSLQNGRKVRTQISRCAQPGVVMKDRMEDGLILWQVCAYENFLRDQVKLNPKRDQSEQGDFEIDKQVSEASWDVFEGLLCDVKNFKRPDVDIRKARVLSDSIMLGNMPLRKDYLRDSPALWWVYAATAVAKIGQELSQHRALGSAPPTPAPAAILESADVLPPGKAGALLHERMDELEHTLQRTAAENLDYSKDVEDLHAEIATMKQQIHELKTSNSRPNSGRLLELIVLIVAVLFIYHFKLYLR</sequence>
<gene>
    <name evidence="3" type="ORF">INT43_004579</name>
</gene>
<evidence type="ECO:0000256" key="2">
    <source>
        <dbReference type="SAM" id="Phobius"/>
    </source>
</evidence>
<dbReference type="OrthoDB" id="2504162at2759"/>
<keyword evidence="2" id="KW-1133">Transmembrane helix</keyword>
<protein>
    <submittedName>
        <fullName evidence="3">Uncharacterized protein</fullName>
    </submittedName>
</protein>
<reference evidence="3" key="1">
    <citation type="submission" date="2020-12" db="EMBL/GenBank/DDBJ databases">
        <title>Metabolic potential, ecology and presence of endohyphal bacteria is reflected in genomic diversity of Mucoromycotina.</title>
        <authorList>
            <person name="Muszewska A."/>
            <person name="Okrasinska A."/>
            <person name="Steczkiewicz K."/>
            <person name="Drgas O."/>
            <person name="Orlowska M."/>
            <person name="Perlinska-Lenart U."/>
            <person name="Aleksandrzak-Piekarczyk T."/>
            <person name="Szatraj K."/>
            <person name="Zielenkiewicz U."/>
            <person name="Pilsyk S."/>
            <person name="Malc E."/>
            <person name="Mieczkowski P."/>
            <person name="Kruszewska J.S."/>
            <person name="Biernat P."/>
            <person name="Pawlowska J."/>
        </authorList>
    </citation>
    <scope>NUCLEOTIDE SEQUENCE</scope>
    <source>
        <strain evidence="3">WA0000067209</strain>
    </source>
</reference>
<dbReference type="Proteomes" id="UP000654370">
    <property type="component" value="Unassembled WGS sequence"/>
</dbReference>
<keyword evidence="2" id="KW-0472">Membrane</keyword>
<organism evidence="3 4">
    <name type="scientific">Mortierella isabellina</name>
    <name type="common">Filamentous fungus</name>
    <name type="synonym">Umbelopsis isabellina</name>
    <dbReference type="NCBI Taxonomy" id="91625"/>
    <lineage>
        <taxon>Eukaryota</taxon>
        <taxon>Fungi</taxon>
        <taxon>Fungi incertae sedis</taxon>
        <taxon>Mucoromycota</taxon>
        <taxon>Mucoromycotina</taxon>
        <taxon>Umbelopsidomycetes</taxon>
        <taxon>Umbelopsidales</taxon>
        <taxon>Umbelopsidaceae</taxon>
        <taxon>Umbelopsis</taxon>
    </lineage>
</organism>
<keyword evidence="1" id="KW-0175">Coiled coil</keyword>
<dbReference type="EMBL" id="JAEPQZ010000015">
    <property type="protein sequence ID" value="KAG2173205.1"/>
    <property type="molecule type" value="Genomic_DNA"/>
</dbReference>
<evidence type="ECO:0000313" key="3">
    <source>
        <dbReference type="EMBL" id="KAG2173205.1"/>
    </source>
</evidence>
<keyword evidence="2" id="KW-0812">Transmembrane</keyword>
<feature type="transmembrane region" description="Helical" evidence="2">
    <location>
        <begin position="390"/>
        <end position="410"/>
    </location>
</feature>
<evidence type="ECO:0000256" key="1">
    <source>
        <dbReference type="SAM" id="Coils"/>
    </source>
</evidence>
<keyword evidence="4" id="KW-1185">Reference proteome</keyword>
<proteinExistence type="predicted"/>
<accession>A0A8H7PG15</accession>
<feature type="coiled-coil region" evidence="1">
    <location>
        <begin position="340"/>
        <end position="381"/>
    </location>
</feature>